<name>A0A2Z6Q6A7_9GLOM</name>
<comment type="caution">
    <text evidence="1">The sequence shown here is derived from an EMBL/GenBank/DDBJ whole genome shotgun (WGS) entry which is preliminary data.</text>
</comment>
<keyword evidence="2" id="KW-1185">Reference proteome</keyword>
<organism evidence="1 2">
    <name type="scientific">Rhizophagus clarus</name>
    <dbReference type="NCBI Taxonomy" id="94130"/>
    <lineage>
        <taxon>Eukaryota</taxon>
        <taxon>Fungi</taxon>
        <taxon>Fungi incertae sedis</taxon>
        <taxon>Mucoromycota</taxon>
        <taxon>Glomeromycotina</taxon>
        <taxon>Glomeromycetes</taxon>
        <taxon>Glomerales</taxon>
        <taxon>Glomeraceae</taxon>
        <taxon>Rhizophagus</taxon>
    </lineage>
</organism>
<dbReference type="AlphaFoldDB" id="A0A2Z6Q6A7"/>
<gene>
    <name evidence="1" type="ORF">RclHR1_12130004</name>
</gene>
<dbReference type="Proteomes" id="UP000247702">
    <property type="component" value="Unassembled WGS sequence"/>
</dbReference>
<evidence type="ECO:0000313" key="1">
    <source>
        <dbReference type="EMBL" id="GBB85647.1"/>
    </source>
</evidence>
<reference evidence="1 2" key="1">
    <citation type="submission" date="2017-11" db="EMBL/GenBank/DDBJ databases">
        <title>The genome of Rhizophagus clarus HR1 reveals common genetic basis of auxotrophy among arbuscular mycorrhizal fungi.</title>
        <authorList>
            <person name="Kobayashi Y."/>
        </authorList>
    </citation>
    <scope>NUCLEOTIDE SEQUENCE [LARGE SCALE GENOMIC DNA]</scope>
    <source>
        <strain evidence="1 2">HR1</strain>
    </source>
</reference>
<protein>
    <submittedName>
        <fullName evidence="1">Uncharacterized protein</fullName>
    </submittedName>
</protein>
<accession>A0A2Z6Q6A7</accession>
<proteinExistence type="predicted"/>
<sequence length="178" mass="21228">MEIERSDLNSLKVRDLSLVVYYENRRDESVRLFEVCEENLLRNDVVGGTTNFIKLKENNKHLIGLTENQKDIDKDLFILAERLLSNSENQEVLRNYRDWISYFNKLLKTKLDANTWFQAQGAVYRNNIEFHAIHLNLKHRHETNLIHFLMKCKSSRIHYNSSSVLLISWNLKIIPFYQ</sequence>
<evidence type="ECO:0000313" key="2">
    <source>
        <dbReference type="Proteomes" id="UP000247702"/>
    </source>
</evidence>
<dbReference type="EMBL" id="BEXD01000240">
    <property type="protein sequence ID" value="GBB85647.1"/>
    <property type="molecule type" value="Genomic_DNA"/>
</dbReference>